<feature type="compositionally biased region" description="Polar residues" evidence="1">
    <location>
        <begin position="1"/>
        <end position="10"/>
    </location>
</feature>
<gene>
    <name evidence="2" type="ORF">C6P46_005764</name>
</gene>
<dbReference type="Proteomes" id="UP000777482">
    <property type="component" value="Unassembled WGS sequence"/>
</dbReference>
<feature type="compositionally biased region" description="Low complexity" evidence="1">
    <location>
        <begin position="640"/>
        <end position="658"/>
    </location>
</feature>
<feature type="compositionally biased region" description="Basic residues" evidence="1">
    <location>
        <begin position="710"/>
        <end position="722"/>
    </location>
</feature>
<keyword evidence="3" id="KW-1185">Reference proteome</keyword>
<feature type="compositionally biased region" description="Basic and acidic residues" evidence="1">
    <location>
        <begin position="126"/>
        <end position="135"/>
    </location>
</feature>
<organism evidence="2 3">
    <name type="scientific">Rhodotorula mucilaginosa</name>
    <name type="common">Yeast</name>
    <name type="synonym">Rhodotorula rubra</name>
    <dbReference type="NCBI Taxonomy" id="5537"/>
    <lineage>
        <taxon>Eukaryota</taxon>
        <taxon>Fungi</taxon>
        <taxon>Dikarya</taxon>
        <taxon>Basidiomycota</taxon>
        <taxon>Pucciniomycotina</taxon>
        <taxon>Microbotryomycetes</taxon>
        <taxon>Sporidiobolales</taxon>
        <taxon>Sporidiobolaceae</taxon>
        <taxon>Rhodotorula</taxon>
    </lineage>
</organism>
<dbReference type="OrthoDB" id="2530083at2759"/>
<feature type="region of interest" description="Disordered" evidence="1">
    <location>
        <begin position="51"/>
        <end position="180"/>
    </location>
</feature>
<feature type="region of interest" description="Disordered" evidence="1">
    <location>
        <begin position="423"/>
        <end position="494"/>
    </location>
</feature>
<name>A0A9P7B485_RHOMI</name>
<dbReference type="AlphaFoldDB" id="A0A9P7B485"/>
<feature type="compositionally biased region" description="Basic and acidic residues" evidence="1">
    <location>
        <begin position="80"/>
        <end position="90"/>
    </location>
</feature>
<feature type="compositionally biased region" description="Low complexity" evidence="1">
    <location>
        <begin position="423"/>
        <end position="441"/>
    </location>
</feature>
<evidence type="ECO:0000313" key="2">
    <source>
        <dbReference type="EMBL" id="KAG0658401.1"/>
    </source>
</evidence>
<comment type="caution">
    <text evidence="2">The sequence shown here is derived from an EMBL/GenBank/DDBJ whole genome shotgun (WGS) entry which is preliminary data.</text>
</comment>
<feature type="compositionally biased region" description="Low complexity" evidence="1">
    <location>
        <begin position="686"/>
        <end position="696"/>
    </location>
</feature>
<feature type="region of interest" description="Disordered" evidence="1">
    <location>
        <begin position="268"/>
        <end position="345"/>
    </location>
</feature>
<feature type="compositionally biased region" description="Polar residues" evidence="1">
    <location>
        <begin position="99"/>
        <end position="120"/>
    </location>
</feature>
<evidence type="ECO:0000313" key="3">
    <source>
        <dbReference type="Proteomes" id="UP000777482"/>
    </source>
</evidence>
<feature type="compositionally biased region" description="Low complexity" evidence="1">
    <location>
        <begin position="617"/>
        <end position="626"/>
    </location>
</feature>
<feature type="region of interest" description="Disordered" evidence="1">
    <location>
        <begin position="603"/>
        <end position="755"/>
    </location>
</feature>
<proteinExistence type="predicted"/>
<reference evidence="2 3" key="1">
    <citation type="submission" date="2020-11" db="EMBL/GenBank/DDBJ databases">
        <title>Kefir isolates.</title>
        <authorList>
            <person name="Marcisauskas S."/>
            <person name="Kim Y."/>
            <person name="Blasche S."/>
        </authorList>
    </citation>
    <scope>NUCLEOTIDE SEQUENCE [LARGE SCALE GENOMIC DNA]</scope>
    <source>
        <strain evidence="2 3">KR</strain>
    </source>
</reference>
<protein>
    <submittedName>
        <fullName evidence="2">Uncharacterized protein</fullName>
    </submittedName>
</protein>
<dbReference type="EMBL" id="PUHQ01000066">
    <property type="protein sequence ID" value="KAG0658401.1"/>
    <property type="molecule type" value="Genomic_DNA"/>
</dbReference>
<feature type="compositionally biased region" description="Basic residues" evidence="1">
    <location>
        <begin position="136"/>
        <end position="149"/>
    </location>
</feature>
<feature type="compositionally biased region" description="Acidic residues" evidence="1">
    <location>
        <begin position="465"/>
        <end position="482"/>
    </location>
</feature>
<feature type="region of interest" description="Disordered" evidence="1">
    <location>
        <begin position="1"/>
        <end position="34"/>
    </location>
</feature>
<feature type="compositionally biased region" description="Acidic residues" evidence="1">
    <location>
        <begin position="308"/>
        <end position="317"/>
    </location>
</feature>
<accession>A0A9P7B485</accession>
<evidence type="ECO:0000256" key="1">
    <source>
        <dbReference type="SAM" id="MobiDB-lite"/>
    </source>
</evidence>
<sequence length="755" mass="81444">MPRASTSAHTLDSPGFRKSTPRRAAAQRASTNIASTSAQLLQTAIELNGKGKERAVTQDGGVPFEMAPELARGRSKREGKRGTEDQQEKPSKRRKVTADQRTGASNIQDQGSQPSVTAQEPSLVRKRSDQDDRAARPPRKKRTKKHVRIAPHTTADASDGETSTYQPSTASDSDSDDTVVSRPIGRALANTGAAAALAASDDGSIDWADPLSIPTAQPFRSRRYWQWLELGICHSAVHDVARDESHLGRALVEWELLRQHRAAEEALARPVQSLEDGEAQPEYSRAGSAALDTPNGSRIGTPEQPAAAEEDDVEEEDATPRPTKRPRQRRADISLPSHDPNRALTPFPVTRATAEQLEVDENGVNLLPLPSAVALAKMARWPVHSSLVQPPSEGEVEVARPDALEEALLAQYERFARGRNAATLPALAPPRTTRAPSAYAPGGPFEREHDGGAMQDDSGIGSDSDSSDELDNLQDDDDDLLLEPESLPPSMTSIPPTIDKVLLRLLDLVPKAPLPAYDYWTQKTRTEELLKDDKQRGFVRDECAPGWEEVLAIAREMELPAHVVDELETQLVSIFGAPSRGTTRRLPSPGLADKFVVRVHPRSSKAVAAQDDDDEGPTSPAPSSAAGDADLETANRRSARSTPAPRTSTSPAPSSDAARVSDSVEDERAAPGARGGRRGPPRDRTAAAAAGAPQPRRVYKPYVYSEAQRARKAAYKRERRRREKEQRDAASAAGEPSSSMSAADQGGTGAALVTE</sequence>